<dbReference type="AlphaFoldDB" id="A0A0B7JE60"/>
<dbReference type="SUPFAM" id="SSF55729">
    <property type="entry name" value="Acyl-CoA N-acyltransferases (Nat)"/>
    <property type="match status" value="1"/>
</dbReference>
<proteinExistence type="predicted"/>
<dbReference type="Pfam" id="PF13508">
    <property type="entry name" value="Acetyltransf_7"/>
    <property type="match status" value="1"/>
</dbReference>
<protein>
    <submittedName>
        <fullName evidence="1">N-acetyltransferase</fullName>
    </submittedName>
</protein>
<evidence type="ECO:0000313" key="2">
    <source>
        <dbReference type="Proteomes" id="UP000241426"/>
    </source>
</evidence>
<organism evidence="1 2">
    <name type="scientific">Photobacterium kishitanii</name>
    <dbReference type="NCBI Taxonomy" id="318456"/>
    <lineage>
        <taxon>Bacteria</taxon>
        <taxon>Pseudomonadati</taxon>
        <taxon>Pseudomonadota</taxon>
        <taxon>Gammaproteobacteria</taxon>
        <taxon>Vibrionales</taxon>
        <taxon>Vibrionaceae</taxon>
        <taxon>Photobacterium</taxon>
    </lineage>
</organism>
<gene>
    <name evidence="1" type="ORF">C9J27_12570</name>
</gene>
<reference evidence="1 2" key="1">
    <citation type="submission" date="2018-01" db="EMBL/GenBank/DDBJ databases">
        <title>Whole genome sequencing of Histamine producing bacteria.</title>
        <authorList>
            <person name="Butler K."/>
        </authorList>
    </citation>
    <scope>NUCLEOTIDE SEQUENCE [LARGE SCALE GENOMIC DNA]</scope>
    <source>
        <strain evidence="1 2">FS-7.2</strain>
    </source>
</reference>
<accession>A0A2T3KHH2</accession>
<dbReference type="Proteomes" id="UP000241426">
    <property type="component" value="Unassembled WGS sequence"/>
</dbReference>
<keyword evidence="1" id="KW-0808">Transferase</keyword>
<name>A0A0B7JE60_9GAMM</name>
<dbReference type="GeneID" id="29943268"/>
<dbReference type="InterPro" id="IPR000182">
    <property type="entry name" value="GNAT_dom"/>
</dbReference>
<sequence length="168" mass="18340">MLIRSEAPADILLIDALLKSVFETDAEANLVMRLRENGCRTLSLVACTDDGEVIGHAFFSPVTVAGQETNWQGLAPLAVREDHRHQGVGLALLAEAQATLADFDYPTVVVLGDPNYYQRAGYQPALKHGLTCSWPGTEEAFMVLEVVPGSVQQYQGLVEYCEEFNALV</sequence>
<dbReference type="RefSeq" id="WP_036795962.1">
    <property type="nucleotide sequence ID" value="NZ_JAUZMX010000001.1"/>
</dbReference>
<dbReference type="PROSITE" id="PS51186">
    <property type="entry name" value="GNAT"/>
    <property type="match status" value="1"/>
</dbReference>
<dbReference type="EMBL" id="PYNF01000009">
    <property type="protein sequence ID" value="PSU98498.1"/>
    <property type="molecule type" value="Genomic_DNA"/>
</dbReference>
<dbReference type="GO" id="GO:0016747">
    <property type="term" value="F:acyltransferase activity, transferring groups other than amino-acyl groups"/>
    <property type="evidence" value="ECO:0007669"/>
    <property type="project" value="InterPro"/>
</dbReference>
<dbReference type="Gene3D" id="3.40.630.30">
    <property type="match status" value="1"/>
</dbReference>
<accession>A0A0B7JE60</accession>
<dbReference type="eggNOG" id="COG3153">
    <property type="taxonomic scope" value="Bacteria"/>
</dbReference>
<evidence type="ECO:0000313" key="1">
    <source>
        <dbReference type="EMBL" id="PSU98498.1"/>
    </source>
</evidence>
<comment type="caution">
    <text evidence="1">The sequence shown here is derived from an EMBL/GenBank/DDBJ whole genome shotgun (WGS) entry which is preliminary data.</text>
</comment>
<dbReference type="InterPro" id="IPR016181">
    <property type="entry name" value="Acyl_CoA_acyltransferase"/>
</dbReference>
<dbReference type="CDD" id="cd04301">
    <property type="entry name" value="NAT_SF"/>
    <property type="match status" value="1"/>
</dbReference>